<comment type="cofactor">
    <cofactor evidence="1 19">
        <name>pyridoxal 5'-phosphate</name>
        <dbReference type="ChEBI" id="CHEBI:597326"/>
    </cofactor>
</comment>
<dbReference type="GO" id="GO:0030170">
    <property type="term" value="F:pyridoxal phosphate binding"/>
    <property type="evidence" value="ECO:0007669"/>
    <property type="project" value="InterPro"/>
</dbReference>
<keyword evidence="11" id="KW-0746">Sphingolipid metabolism</keyword>
<dbReference type="Pfam" id="PF00282">
    <property type="entry name" value="Pyridoxal_deC"/>
    <property type="match status" value="1"/>
</dbReference>
<evidence type="ECO:0000256" key="4">
    <source>
        <dbReference type="ARBA" id="ARBA00004991"/>
    </source>
</evidence>
<evidence type="ECO:0000256" key="17">
    <source>
        <dbReference type="ARBA" id="ARBA00038965"/>
    </source>
</evidence>
<dbReference type="InterPro" id="IPR008630">
    <property type="entry name" value="Glyco_trans_34"/>
</dbReference>
<dbReference type="STRING" id="100787.A0A0G4KF63"/>
<dbReference type="EC" id="4.1.2.27" evidence="17"/>
<evidence type="ECO:0000313" key="24">
    <source>
        <dbReference type="Proteomes" id="UP000044602"/>
    </source>
</evidence>
<dbReference type="InterPro" id="IPR002129">
    <property type="entry name" value="PyrdxlP-dep_de-COase"/>
</dbReference>
<comment type="pathway">
    <text evidence="3">Lipid metabolism; sphingolipid metabolism.</text>
</comment>
<keyword evidence="14 21" id="KW-0472">Membrane</keyword>
<feature type="domain" description="DUF7514" evidence="22">
    <location>
        <begin position="1034"/>
        <end position="1203"/>
    </location>
</feature>
<dbReference type="InterPro" id="IPR055936">
    <property type="entry name" value="DUF7514"/>
</dbReference>
<dbReference type="PANTHER" id="PTHR42735">
    <property type="match status" value="1"/>
</dbReference>
<keyword evidence="7" id="KW-0808">Transferase</keyword>
<accession>A0A0G4KF63</accession>
<protein>
    <recommendedName>
        <fullName evidence="17">sphinganine-1-phosphate aldolase</fullName>
        <ecNumber evidence="17">4.1.2.27</ecNumber>
    </recommendedName>
    <alternativeName>
        <fullName evidence="18">Sphingosine-1-phosphate aldolase</fullName>
    </alternativeName>
</protein>
<reference evidence="23 24" key="1">
    <citation type="submission" date="2015-05" db="EMBL/GenBank/DDBJ databases">
        <authorList>
            <person name="Wang D.B."/>
            <person name="Wang M."/>
        </authorList>
    </citation>
    <scope>NUCLEOTIDE SEQUENCE [LARGE SCALE GENOMIC DNA]</scope>
    <source>
        <strain evidence="23">VL1</strain>
    </source>
</reference>
<dbReference type="GO" id="GO:0008117">
    <property type="term" value="F:sphinganine-1-phosphate aldolase activity"/>
    <property type="evidence" value="ECO:0007669"/>
    <property type="project" value="UniProtKB-EC"/>
</dbReference>
<dbReference type="EMBL" id="CVQH01000336">
    <property type="protein sequence ID" value="CRJ84658.1"/>
    <property type="molecule type" value="Genomic_DNA"/>
</dbReference>
<name>A0A0G4KF63_VERLO</name>
<evidence type="ECO:0000256" key="1">
    <source>
        <dbReference type="ARBA" id="ARBA00001933"/>
    </source>
</evidence>
<keyword evidence="9" id="KW-0256">Endoplasmic reticulum</keyword>
<evidence type="ECO:0000256" key="13">
    <source>
        <dbReference type="ARBA" id="ARBA00023098"/>
    </source>
</evidence>
<evidence type="ECO:0000256" key="19">
    <source>
        <dbReference type="PIRSR" id="PIRSR602129-50"/>
    </source>
</evidence>
<dbReference type="Pfam" id="PF24355">
    <property type="entry name" value="DUF7514"/>
    <property type="match status" value="1"/>
</dbReference>
<evidence type="ECO:0000256" key="7">
    <source>
        <dbReference type="ARBA" id="ARBA00022679"/>
    </source>
</evidence>
<evidence type="ECO:0000256" key="8">
    <source>
        <dbReference type="ARBA" id="ARBA00022692"/>
    </source>
</evidence>
<dbReference type="FunFam" id="3.40.640.10:FF:000020">
    <property type="entry name" value="sphingosine-1-phosphate lyase 1"/>
    <property type="match status" value="1"/>
</dbReference>
<dbReference type="GO" id="GO:0005789">
    <property type="term" value="C:endoplasmic reticulum membrane"/>
    <property type="evidence" value="ECO:0007669"/>
    <property type="project" value="UniProtKB-SubCell"/>
</dbReference>
<dbReference type="GO" id="GO:0016757">
    <property type="term" value="F:glycosyltransferase activity"/>
    <property type="evidence" value="ECO:0007669"/>
    <property type="project" value="UniProtKB-KW"/>
</dbReference>
<feature type="compositionally biased region" description="Basic and acidic residues" evidence="20">
    <location>
        <begin position="1346"/>
        <end position="1358"/>
    </location>
</feature>
<evidence type="ECO:0000256" key="10">
    <source>
        <dbReference type="ARBA" id="ARBA00022898"/>
    </source>
</evidence>
<sequence>MHFAYPPRKSSNPAPFRPRTSKLPSVRRSRIRAVAIVALVVVSTLWIISKLFGTRSTVAWEPSGSPPVVLVTVLDEPTYGKAYVQTIRENRERYAAFHGYETLIANVGDYPLDEYSPSSWSKILAVRHAMTKFPECRYVWYLEQDGYIMDPSKTLEERIMNGATLDAVMIKNEPVVPPDSIIKTSTRLRGKDVNFVVTQDREGLSAGSWVVRNGVWTRFFLETWFDPMYQTYNFQKAEGHALEHLVQWHGTILAKLALVPQKTINAYNRYDKAQELYRPGDYVVRATGCTPTGERSLSRAFCFPPKMPGSSRMPVSLRDGFNHVKKSRQTNPFLILNLDLLRNIVFFFFVVRWTRKTFWKLKGRGLIGSVVEFYSTLRRVLYGYFLRAPGVRGQVQKQVNESLSKLQGKMVPTNLTRYLTLPKEGLSDDVIRTELDTLANMDHTRWEDGYVSGAVYHGEEDLIKLQTEAYGKFTVANPIHPDVFPGVRKMEAEVVAMVLAMFNAPPGAAGVSTSGGTDSILSACLSARQRGYHEKGITEPEMILGETAHPAFRKACDYFKIKAQFVPCPAPSHQVDIKAVARLITSNTILIVGSAPNFPHGIIDDITALSKLALRKKICLHVDCCLGSFLVPFLDKAGFETELFDFRLKGVTSISCDTHKYGFAPKGNSTVLYRTAALRKYQYYVSPDWSGGVYGSPGMAGSRPGALIAGCWTSLMKTGEAGYVDACVKIVGTTKKMIERIHEVPALESELEIAVVEAEREKERVRIVEGKGAKGTAKGDSAALYGVAGSLPNKSVVVDLCSEFMVVMSSIITSAAGAGARHRAVRSLVNTTMGRQPPPPQVEDVAEGGDDMRVPDLELSPAPSEASFESDAHDKLGSEMPKTPQTPASPAMSHSSVSLITPSAQPRHDMTGITPRFMDELRTMIKQEIAGHLKSMDPAPSPGITPPALTNYMFGTAYPSPPPSVVFTSQTPSPQSTSPRFTTAEVLPKRPTVRFRSRVPPIIHAQPRVCGTGETRATSAIQTAGVVSEAKTWGVLFDAEGYSTQRLEQALHSLACRVIDAFGIPGTDLITPDKMQNFYAKYRIENEEFPLQDAFKPCKNTTFERTQYLYQDLDCPYSLSQAVPQAHPTFPGLTRMGFVKWMTINILAYPDQESRRFALLLPDLAPLKIIGPDGAQECLPYTLPRNLLPATHDKKVRRLLDEALLDCLEDHDVSSPLPAARSCEMTPLIAHGSGSGQGRLWGRANSDASGVSTAQPSFVTLPPPPVGRHSTRAKSPVAADRGSASVPNMDRFADAMNLLRKGDTGIVSREIERNKDDRRDRERERERERKSLVLSEPNRGNLYQDGKGRRDAGRRGRF</sequence>
<dbReference type="FunFam" id="3.90.550.10:FF:000149">
    <property type="entry name" value="Alpha-1,6-mannosyltransferase subunit"/>
    <property type="match status" value="1"/>
</dbReference>
<comment type="pathway">
    <text evidence="4">Sphingolipid metabolism.</text>
</comment>
<feature type="modified residue" description="N6-(pyridoxal phosphate)lysine" evidence="19">
    <location>
        <position position="660"/>
    </location>
</feature>
<evidence type="ECO:0000256" key="9">
    <source>
        <dbReference type="ARBA" id="ARBA00022824"/>
    </source>
</evidence>
<feature type="transmembrane region" description="Helical" evidence="21">
    <location>
        <begin position="31"/>
        <end position="48"/>
    </location>
</feature>
<evidence type="ECO:0000256" key="12">
    <source>
        <dbReference type="ARBA" id="ARBA00022989"/>
    </source>
</evidence>
<dbReference type="GO" id="GO:0030149">
    <property type="term" value="P:sphingolipid catabolic process"/>
    <property type="evidence" value="ECO:0007669"/>
    <property type="project" value="TreeGrafter"/>
</dbReference>
<dbReference type="InterPro" id="IPR015424">
    <property type="entry name" value="PyrdxlP-dep_Trfase"/>
</dbReference>
<evidence type="ECO:0000256" key="6">
    <source>
        <dbReference type="ARBA" id="ARBA00022676"/>
    </source>
</evidence>
<comment type="subcellular location">
    <subcellularLocation>
        <location evidence="2">Endoplasmic reticulum membrane</location>
        <topology evidence="2">Single-pass membrane protein</topology>
    </subcellularLocation>
</comment>
<organism evidence="23 24">
    <name type="scientific">Verticillium longisporum</name>
    <name type="common">Verticillium dahliae var. longisporum</name>
    <dbReference type="NCBI Taxonomy" id="100787"/>
    <lineage>
        <taxon>Eukaryota</taxon>
        <taxon>Fungi</taxon>
        <taxon>Dikarya</taxon>
        <taxon>Ascomycota</taxon>
        <taxon>Pezizomycotina</taxon>
        <taxon>Sordariomycetes</taxon>
        <taxon>Hypocreomycetidae</taxon>
        <taxon>Glomerellales</taxon>
        <taxon>Plectosphaerellaceae</taxon>
        <taxon>Verticillium</taxon>
    </lineage>
</organism>
<dbReference type="GO" id="GO:0019752">
    <property type="term" value="P:carboxylic acid metabolic process"/>
    <property type="evidence" value="ECO:0007669"/>
    <property type="project" value="InterPro"/>
</dbReference>
<dbReference type="PANTHER" id="PTHR42735:SF6">
    <property type="entry name" value="SPHINGOSINE-1-PHOSPHATE LYASE 1"/>
    <property type="match status" value="1"/>
</dbReference>
<dbReference type="SUPFAM" id="SSF53383">
    <property type="entry name" value="PLP-dependent transferases"/>
    <property type="match status" value="1"/>
</dbReference>
<feature type="region of interest" description="Disordered" evidence="20">
    <location>
        <begin position="1234"/>
        <end position="1285"/>
    </location>
</feature>
<keyword evidence="12 21" id="KW-1133">Transmembrane helix</keyword>
<proteinExistence type="inferred from homology"/>
<dbReference type="InterPro" id="IPR015421">
    <property type="entry name" value="PyrdxlP-dep_Trfase_major"/>
</dbReference>
<dbReference type="InterPro" id="IPR015422">
    <property type="entry name" value="PyrdxlP-dep_Trfase_small"/>
</dbReference>
<evidence type="ECO:0000259" key="22">
    <source>
        <dbReference type="Pfam" id="PF24355"/>
    </source>
</evidence>
<evidence type="ECO:0000256" key="3">
    <source>
        <dbReference type="ARBA" id="ARBA00004760"/>
    </source>
</evidence>
<dbReference type="Gene3D" id="3.90.1150.10">
    <property type="entry name" value="Aspartate Aminotransferase, domain 1"/>
    <property type="match status" value="1"/>
</dbReference>
<feature type="region of interest" description="Disordered" evidence="20">
    <location>
        <begin position="1"/>
        <end position="21"/>
    </location>
</feature>
<dbReference type="Pfam" id="PF05637">
    <property type="entry name" value="Glyco_transf_34"/>
    <property type="match status" value="1"/>
</dbReference>
<evidence type="ECO:0000256" key="16">
    <source>
        <dbReference type="ARBA" id="ARBA00038302"/>
    </source>
</evidence>
<evidence type="ECO:0000256" key="2">
    <source>
        <dbReference type="ARBA" id="ARBA00004389"/>
    </source>
</evidence>
<comment type="similarity">
    <text evidence="16">Belongs to the group II decarboxylase family. Sphingosine-1-phosphate lyase subfamily.</text>
</comment>
<keyword evidence="8 21" id="KW-0812">Transmembrane</keyword>
<dbReference type="Gene3D" id="3.90.550.10">
    <property type="entry name" value="Spore Coat Polysaccharide Biosynthesis Protein SpsA, Chain A"/>
    <property type="match status" value="1"/>
</dbReference>
<keyword evidence="13" id="KW-0443">Lipid metabolism</keyword>
<feature type="region of interest" description="Disordered" evidence="20">
    <location>
        <begin position="830"/>
        <end position="894"/>
    </location>
</feature>
<evidence type="ECO:0000256" key="15">
    <source>
        <dbReference type="ARBA" id="ARBA00023239"/>
    </source>
</evidence>
<comment type="similarity">
    <text evidence="5">Belongs to the glycosyltransferase 34 family.</text>
</comment>
<evidence type="ECO:0000256" key="11">
    <source>
        <dbReference type="ARBA" id="ARBA00022919"/>
    </source>
</evidence>
<feature type="compositionally biased region" description="Polar residues" evidence="20">
    <location>
        <begin position="1246"/>
        <end position="1258"/>
    </location>
</feature>
<evidence type="ECO:0000256" key="14">
    <source>
        <dbReference type="ARBA" id="ARBA00023136"/>
    </source>
</evidence>
<evidence type="ECO:0000256" key="21">
    <source>
        <dbReference type="SAM" id="Phobius"/>
    </source>
</evidence>
<dbReference type="InterPro" id="IPR050477">
    <property type="entry name" value="GrpII_AminoAcid_Decarb"/>
</dbReference>
<dbReference type="InterPro" id="IPR029044">
    <property type="entry name" value="Nucleotide-diphossugar_trans"/>
</dbReference>
<evidence type="ECO:0000256" key="5">
    <source>
        <dbReference type="ARBA" id="ARBA00005664"/>
    </source>
</evidence>
<keyword evidence="10 19" id="KW-0663">Pyridoxal phosphate</keyword>
<keyword evidence="24" id="KW-1185">Reference proteome</keyword>
<feature type="compositionally biased region" description="Polar residues" evidence="20">
    <location>
        <begin position="883"/>
        <end position="894"/>
    </location>
</feature>
<gene>
    <name evidence="23" type="ORF">BN1708_009125</name>
</gene>
<dbReference type="Proteomes" id="UP000044602">
    <property type="component" value="Unassembled WGS sequence"/>
</dbReference>
<dbReference type="Gene3D" id="3.40.640.10">
    <property type="entry name" value="Type I PLP-dependent aspartate aminotransferase-like (Major domain)"/>
    <property type="match status" value="1"/>
</dbReference>
<keyword evidence="15" id="KW-0456">Lyase</keyword>
<evidence type="ECO:0000313" key="23">
    <source>
        <dbReference type="EMBL" id="CRJ84658.1"/>
    </source>
</evidence>
<feature type="compositionally biased region" description="Basic and acidic residues" evidence="20">
    <location>
        <begin position="1310"/>
        <end position="1331"/>
    </location>
</feature>
<evidence type="ECO:0000256" key="20">
    <source>
        <dbReference type="SAM" id="MobiDB-lite"/>
    </source>
</evidence>
<keyword evidence="6" id="KW-0328">Glycosyltransferase</keyword>
<feature type="region of interest" description="Disordered" evidence="20">
    <location>
        <begin position="1310"/>
        <end position="1358"/>
    </location>
</feature>
<evidence type="ECO:0000256" key="18">
    <source>
        <dbReference type="ARBA" id="ARBA00042568"/>
    </source>
</evidence>